<dbReference type="InterPro" id="IPR052723">
    <property type="entry name" value="Acyl-CoA_thioesterase_PaaI"/>
</dbReference>
<accession>A0A521E534</accession>
<name>A0A521E534_9BACT</name>
<evidence type="ECO:0000313" key="4">
    <source>
        <dbReference type="Proteomes" id="UP000317557"/>
    </source>
</evidence>
<dbReference type="AlphaFoldDB" id="A0A521E534"/>
<dbReference type="InterPro" id="IPR006683">
    <property type="entry name" value="Thioestr_dom"/>
</dbReference>
<dbReference type="EMBL" id="FXTP01000010">
    <property type="protein sequence ID" value="SMO78471.1"/>
    <property type="molecule type" value="Genomic_DNA"/>
</dbReference>
<dbReference type="RefSeq" id="WP_142454933.1">
    <property type="nucleotide sequence ID" value="NZ_FXTP01000010.1"/>
</dbReference>
<dbReference type="Gene3D" id="3.10.129.10">
    <property type="entry name" value="Hotdog Thioesterase"/>
    <property type="match status" value="1"/>
</dbReference>
<feature type="domain" description="Thioesterase" evidence="2">
    <location>
        <begin position="48"/>
        <end position="122"/>
    </location>
</feature>
<dbReference type="Proteomes" id="UP000317557">
    <property type="component" value="Unassembled WGS sequence"/>
</dbReference>
<dbReference type="InterPro" id="IPR003736">
    <property type="entry name" value="PAAI_dom"/>
</dbReference>
<dbReference type="InterPro" id="IPR029069">
    <property type="entry name" value="HotDog_dom_sf"/>
</dbReference>
<dbReference type="CDD" id="cd03443">
    <property type="entry name" value="PaaI_thioesterase"/>
    <property type="match status" value="1"/>
</dbReference>
<dbReference type="NCBIfam" id="TIGR00369">
    <property type="entry name" value="unchar_dom_1"/>
    <property type="match status" value="1"/>
</dbReference>
<keyword evidence="4" id="KW-1185">Reference proteome</keyword>
<organism evidence="3 4">
    <name type="scientific">Gracilimonas mengyeensis</name>
    <dbReference type="NCBI Taxonomy" id="1302730"/>
    <lineage>
        <taxon>Bacteria</taxon>
        <taxon>Pseudomonadati</taxon>
        <taxon>Balneolota</taxon>
        <taxon>Balneolia</taxon>
        <taxon>Balneolales</taxon>
        <taxon>Balneolaceae</taxon>
        <taxon>Gracilimonas</taxon>
    </lineage>
</organism>
<dbReference type="PANTHER" id="PTHR42856:SF1">
    <property type="entry name" value="ACYL-COENZYME A THIOESTERASE PAAI"/>
    <property type="match status" value="1"/>
</dbReference>
<protein>
    <submittedName>
        <fullName evidence="3">Acyl-CoA thioesterase</fullName>
    </submittedName>
</protein>
<gene>
    <name evidence="3" type="ORF">SAMN06265219_110119</name>
</gene>
<keyword evidence="1" id="KW-0378">Hydrolase</keyword>
<evidence type="ECO:0000259" key="2">
    <source>
        <dbReference type="Pfam" id="PF03061"/>
    </source>
</evidence>
<reference evidence="3 4" key="1">
    <citation type="submission" date="2017-05" db="EMBL/GenBank/DDBJ databases">
        <authorList>
            <person name="Varghese N."/>
            <person name="Submissions S."/>
        </authorList>
    </citation>
    <scope>NUCLEOTIDE SEQUENCE [LARGE SCALE GENOMIC DNA]</scope>
    <source>
        <strain evidence="3 4">DSM 21985</strain>
    </source>
</reference>
<dbReference type="GO" id="GO:0016289">
    <property type="term" value="F:acyl-CoA hydrolase activity"/>
    <property type="evidence" value="ECO:0007669"/>
    <property type="project" value="TreeGrafter"/>
</dbReference>
<dbReference type="PANTHER" id="PTHR42856">
    <property type="entry name" value="ACYL-COENZYME A THIOESTERASE PAAI"/>
    <property type="match status" value="1"/>
</dbReference>
<dbReference type="OrthoDB" id="32575at2"/>
<dbReference type="SUPFAM" id="SSF54637">
    <property type="entry name" value="Thioesterase/thiol ester dehydrase-isomerase"/>
    <property type="match status" value="1"/>
</dbReference>
<dbReference type="Pfam" id="PF03061">
    <property type="entry name" value="4HBT"/>
    <property type="match status" value="1"/>
</dbReference>
<evidence type="ECO:0000256" key="1">
    <source>
        <dbReference type="ARBA" id="ARBA00022801"/>
    </source>
</evidence>
<sequence length="140" mass="15606">MSKESHPIIQNMLSNDPFSQWMGIEVKASEPGYCKLSMKVREEMTNGFGVCHGGITFSLADSALAFASNSRGSVSLALENNINYTKKVQVDDILFAETEELQNGRTIGVYKVRVTNQHEDLIAEFRGTVYRTGQKHDSEN</sequence>
<evidence type="ECO:0000313" key="3">
    <source>
        <dbReference type="EMBL" id="SMO78471.1"/>
    </source>
</evidence>
<proteinExistence type="predicted"/>